<sequence length="543" mass="61751">MLEQLRSAGDHLHAAWETYIRVCSALQSYQIQRDPLDKNVPSEFSSMLDTQLAFIASYESKIQEIKVTIRRARNYSLGLAPINSLPAEILSGIFQLVSPQRCDLHELSSDKKHYPTYPENLTHVCSLWRRIAISCCSLWCHIDLTSYEPYYNALVERAETHSARAGQLPIELHVVDDVHSHIKRLPPGYDQLDKFISRISARVKTLNLFLENNVWGFLCSVFDTVLLNQHPILTKLIVRTENYPSASIYASTYTSSPPDIEDQDILLDLTEDQIESSFSPLTALHLAGIFPSWSSTAYHGLVDLRLSSPDGRSSVEEAQLISILTSSPGLRIFHFGLLIGSTTDEVMPVYLQDLQVVKIFLNIRSSGYTCPSKVFRLLAPGPRPVCLSLGGSALDSLLFEWELEKFTDRSTVTSFHTCSVLPPMRILLRDHNIEHVIFDNQEKSSWRGFEFHPPYWQLLEMGWPPLQSLHLTRSSISEYDLCRLLEYCPTGIVLYSCHVYRDEGPEFTEFDAQALADAFPTIKNYDHPPYPLDDPTADWDHLD</sequence>
<dbReference type="EMBL" id="CAJMWT010000986">
    <property type="protein sequence ID" value="CAE6369934.1"/>
    <property type="molecule type" value="Genomic_DNA"/>
</dbReference>
<protein>
    <recommendedName>
        <fullName evidence="3">F-box-like domain protein</fullName>
    </recommendedName>
</protein>
<reference evidence="1" key="1">
    <citation type="submission" date="2021-01" db="EMBL/GenBank/DDBJ databases">
        <authorList>
            <person name="Kaushik A."/>
        </authorList>
    </citation>
    <scope>NUCLEOTIDE SEQUENCE</scope>
    <source>
        <strain evidence="1">AG2-2IIIB</strain>
    </source>
</reference>
<name>A0A8H2WH05_9AGAM</name>
<evidence type="ECO:0008006" key="3">
    <source>
        <dbReference type="Google" id="ProtNLM"/>
    </source>
</evidence>
<evidence type="ECO:0000313" key="1">
    <source>
        <dbReference type="EMBL" id="CAE6369934.1"/>
    </source>
</evidence>
<evidence type="ECO:0000313" key="2">
    <source>
        <dbReference type="Proteomes" id="UP000663843"/>
    </source>
</evidence>
<comment type="caution">
    <text evidence="1">The sequence shown here is derived from an EMBL/GenBank/DDBJ whole genome shotgun (WGS) entry which is preliminary data.</text>
</comment>
<dbReference type="AlphaFoldDB" id="A0A8H2WH05"/>
<dbReference type="Proteomes" id="UP000663843">
    <property type="component" value="Unassembled WGS sequence"/>
</dbReference>
<gene>
    <name evidence="1" type="ORF">RDB_LOCUS17934</name>
</gene>
<proteinExistence type="predicted"/>
<accession>A0A8H2WH05</accession>
<organism evidence="1 2">
    <name type="scientific">Rhizoctonia solani</name>
    <dbReference type="NCBI Taxonomy" id="456999"/>
    <lineage>
        <taxon>Eukaryota</taxon>
        <taxon>Fungi</taxon>
        <taxon>Dikarya</taxon>
        <taxon>Basidiomycota</taxon>
        <taxon>Agaricomycotina</taxon>
        <taxon>Agaricomycetes</taxon>
        <taxon>Cantharellales</taxon>
        <taxon>Ceratobasidiaceae</taxon>
        <taxon>Rhizoctonia</taxon>
    </lineage>
</organism>